<evidence type="ECO:0000256" key="5">
    <source>
        <dbReference type="ARBA" id="ARBA00023002"/>
    </source>
</evidence>
<feature type="transmembrane region" description="Helical" evidence="8">
    <location>
        <begin position="708"/>
        <end position="725"/>
    </location>
</feature>
<feature type="domain" description="NADH:quinone oxidoreductase/Mrp antiporter transmembrane" evidence="9">
    <location>
        <begin position="332"/>
        <end position="626"/>
    </location>
</feature>
<keyword evidence="12" id="KW-1185">Reference proteome</keyword>
<protein>
    <submittedName>
        <fullName evidence="11">Carbon monoxide-induced hydrogenase membrane protein CooM</fullName>
    </submittedName>
</protein>
<feature type="transmembrane region" description="Helical" evidence="8">
    <location>
        <begin position="311"/>
        <end position="328"/>
    </location>
</feature>
<dbReference type="GO" id="GO:0005886">
    <property type="term" value="C:plasma membrane"/>
    <property type="evidence" value="ECO:0007669"/>
    <property type="project" value="UniProtKB-SubCell"/>
</dbReference>
<feature type="transmembrane region" description="Helical" evidence="8">
    <location>
        <begin position="1059"/>
        <end position="1077"/>
    </location>
</feature>
<feature type="transmembrane region" description="Helical" evidence="8">
    <location>
        <begin position="756"/>
        <end position="775"/>
    </location>
</feature>
<dbReference type="PANTHER" id="PTHR42682:SF4">
    <property type="entry name" value="NADH-UBIQUINONE_PLASTOQUINONE"/>
    <property type="match status" value="1"/>
</dbReference>
<sequence length="1261" mass="133719">MTIPSYTASGSFILFIPGLLFLLYGAWQAVRQRQNARRLILWGAVHDAGLICMALGAANAAAGTGVWLFVAFQLLARGLSWSALNSLAGPAAPSATFAALRGAVKLQPVNGALFALGLMASVGGSPFLIPEGRLFITQGILASSLPLHCGLFCTVLAAVTATVLIGLHVDALRQCFLQPCNAACGDEARGSCRSDALTLVLGVLVALMGLARVPMLDVAAGWAGLQVAHAGVHPAFWIYFAGAFACGAAACLKCRWMPYIGVLACAAALAAVLTLEAPAPVALLFLVMIGFIAFIVSVYSLGYMAHAHRQGWYWFFLLLTFASLAGIVSTPDMAAMYGYWELMTFASYFLVVHEADRVAFDAGFKYYLMCAGGALLMLPGMLLLGNGGLGLADVRIQSALLSPHVLNMAALLCLIGFGVKAGLVPLHSWLPDAHPAAPSSVSGPLSGIITKMGMFGIVVLLLGQTNGGLFAGDYVFGLSWFGSVLTFMGAATLIFGELMALRQDDIKRMLAYSTLGQLGEIALVLGMGTWLATAGALSHMLSHAVMKDLLFLGAGALILRAGSRKLADLRGLGQCMPWTVSCMAVGLVCIMGLPPFTAFFSKYLMIQSAIHAGHPALAALILVGSLVGAIYYVRILKTLVFEERPADLPVLEEAPWSIRGALMALAALSLLLGLAPWAPLTLVIPVASACFAPAATDPVVLQSVMAPWPVYVAVPVFGALLPAFFRRNPVWAARSSAFVLLLTAVLVIFLGRDLDTLSYCFALIVPLIGALNVFYAQGYMSHSHTQWRFYCAFTAMCGGLVGMSASTYLFQFFLFWEIMSSWTLYMAIAHEGDKASLREAFKYFFFNVLGAGFIFVGVCVLGPATPFTSGAMQYLTQLFLLPGWVVWGGTALLAIGFVMKAAQLPFRIDWQMHPALAPTPVSGYISSVLLKSSILGLIKLFMLMGGSLAMIGVSAAWPNELIQTVVMWIGGITIVMAATQALLVNNVKLVFIYSTVSQIGYMVLAVAAGGALGYAGGMLHVVNHVFFKDLLFLVCGAVMFATHADSLDDLGGIGRKMPFTLCMFAIAGLSVVGVPPTSGFSSKWIIYHALMQAGQPFLALLSLVGSVLTLAYIAKFLHAAFLGQPSSRLDHVQEAPLTMRVPMAILAIGCIITGIFPGLMLWPINAILGDYNAGSLVVGLSGLQEGPGAWNATGLCVMMAIAAAAGWYFVRRFVVLREVDVHTCGLPTEVATSRMAPSGIYGGLVRRLAWFPGNTSVDNKS</sequence>
<dbReference type="PANTHER" id="PTHR42682">
    <property type="entry name" value="HYDROGENASE-4 COMPONENT F"/>
    <property type="match status" value="1"/>
</dbReference>
<keyword evidence="2" id="KW-1003">Cell membrane</keyword>
<organism evidence="11 12">
    <name type="scientific">Desulfovibrio piger</name>
    <dbReference type="NCBI Taxonomy" id="901"/>
    <lineage>
        <taxon>Bacteria</taxon>
        <taxon>Pseudomonadati</taxon>
        <taxon>Thermodesulfobacteriota</taxon>
        <taxon>Desulfovibrionia</taxon>
        <taxon>Desulfovibrionales</taxon>
        <taxon>Desulfovibrionaceae</taxon>
        <taxon>Desulfovibrio</taxon>
    </lineage>
</organism>
<feature type="transmembrane region" description="Helical" evidence="8">
    <location>
        <begin position="441"/>
        <end position="462"/>
    </location>
</feature>
<evidence type="ECO:0000256" key="1">
    <source>
        <dbReference type="ARBA" id="ARBA00004651"/>
    </source>
</evidence>
<feature type="transmembrane region" description="Helical" evidence="8">
    <location>
        <begin position="575"/>
        <end position="596"/>
    </location>
</feature>
<evidence type="ECO:0000259" key="10">
    <source>
        <dbReference type="Pfam" id="PF00662"/>
    </source>
</evidence>
<evidence type="ECO:0000256" key="3">
    <source>
        <dbReference type="ARBA" id="ARBA00022692"/>
    </source>
</evidence>
<dbReference type="PRINTS" id="PR01434">
    <property type="entry name" value="NADHDHGNASE5"/>
</dbReference>
<evidence type="ECO:0000313" key="11">
    <source>
        <dbReference type="EMBL" id="SFV74071.1"/>
    </source>
</evidence>
<dbReference type="InterPro" id="IPR052175">
    <property type="entry name" value="ComplexI-like_HydComp"/>
</dbReference>
<feature type="transmembrane region" description="Helical" evidence="8">
    <location>
        <begin position="405"/>
        <end position="429"/>
    </location>
</feature>
<reference evidence="12" key="1">
    <citation type="submission" date="2016-10" db="EMBL/GenBank/DDBJ databases">
        <authorList>
            <person name="Wegmann U."/>
        </authorList>
    </citation>
    <scope>NUCLEOTIDE SEQUENCE [LARGE SCALE GENOMIC DNA]</scope>
</reference>
<feature type="transmembrane region" description="Helical" evidence="8">
    <location>
        <begin position="510"/>
        <end position="532"/>
    </location>
</feature>
<dbReference type="Pfam" id="PF00361">
    <property type="entry name" value="Proton_antipo_M"/>
    <property type="match status" value="2"/>
</dbReference>
<evidence type="ECO:0000256" key="7">
    <source>
        <dbReference type="RuleBase" id="RU000320"/>
    </source>
</evidence>
<feature type="transmembrane region" description="Helical" evidence="8">
    <location>
        <begin position="39"/>
        <end position="60"/>
    </location>
</feature>
<feature type="transmembrane region" description="Helical" evidence="8">
    <location>
        <begin position="999"/>
        <end position="1019"/>
    </location>
</feature>
<feature type="transmembrane region" description="Helical" evidence="8">
    <location>
        <begin position="732"/>
        <end position="750"/>
    </location>
</feature>
<keyword evidence="3 7" id="KW-0812">Transmembrane</keyword>
<feature type="transmembrane region" description="Helical" evidence="8">
    <location>
        <begin position="656"/>
        <end position="678"/>
    </location>
</feature>
<feature type="domain" description="NADH-Ubiquinone oxidoreductase (complex I) chain 5 N-terminal" evidence="10">
    <location>
        <begin position="751"/>
        <end position="790"/>
    </location>
</feature>
<evidence type="ECO:0000256" key="6">
    <source>
        <dbReference type="ARBA" id="ARBA00023136"/>
    </source>
</evidence>
<dbReference type="EMBL" id="LT630450">
    <property type="protein sequence ID" value="SFV74071.1"/>
    <property type="molecule type" value="Genomic_DNA"/>
</dbReference>
<dbReference type="KEGG" id="dpg:DESPIGER_2249"/>
<feature type="transmembrane region" description="Helical" evidence="8">
    <location>
        <begin position="364"/>
        <end position="385"/>
    </location>
</feature>
<evidence type="ECO:0000313" key="12">
    <source>
        <dbReference type="Proteomes" id="UP000186323"/>
    </source>
</evidence>
<feature type="transmembrane region" description="Helical" evidence="8">
    <location>
        <begin position="965"/>
        <end position="987"/>
    </location>
</feature>
<dbReference type="OrthoDB" id="9805769at2"/>
<gene>
    <name evidence="11" type="ORF">DESPIGER_2249</name>
</gene>
<feature type="transmembrane region" description="Helical" evidence="8">
    <location>
        <begin position="6"/>
        <end position="27"/>
    </location>
</feature>
<feature type="transmembrane region" description="Helical" evidence="8">
    <location>
        <begin position="840"/>
        <end position="864"/>
    </location>
</feature>
<feature type="transmembrane region" description="Helical" evidence="8">
    <location>
        <begin position="235"/>
        <end position="252"/>
    </location>
</feature>
<proteinExistence type="predicted"/>
<dbReference type="Pfam" id="PF00662">
    <property type="entry name" value="Proton_antipo_N"/>
    <property type="match status" value="1"/>
</dbReference>
<feature type="transmembrane region" description="Helical" evidence="8">
    <location>
        <begin position="196"/>
        <end position="215"/>
    </location>
</feature>
<evidence type="ECO:0000256" key="8">
    <source>
        <dbReference type="SAM" id="Phobius"/>
    </source>
</evidence>
<keyword evidence="6 8" id="KW-0472">Membrane</keyword>
<feature type="transmembrane region" description="Helical" evidence="8">
    <location>
        <begin position="1097"/>
        <end position="1122"/>
    </location>
</feature>
<feature type="transmembrane region" description="Helical" evidence="8">
    <location>
        <begin position="1143"/>
        <end position="1168"/>
    </location>
</feature>
<comment type="subcellular location">
    <subcellularLocation>
        <location evidence="1">Cell membrane</location>
        <topology evidence="1">Multi-pass membrane protein</topology>
    </subcellularLocation>
    <subcellularLocation>
        <location evidence="7">Membrane</location>
        <topology evidence="7">Multi-pass membrane protein</topology>
    </subcellularLocation>
</comment>
<dbReference type="Proteomes" id="UP000186323">
    <property type="component" value="Chromosome I"/>
</dbReference>
<accession>A0A1K1LH72</accession>
<feature type="domain" description="NADH:quinone oxidoreductase/Mrp antiporter transmembrane" evidence="9">
    <location>
        <begin position="807"/>
        <end position="1109"/>
    </location>
</feature>
<feature type="transmembrane region" description="Helical" evidence="8">
    <location>
        <begin position="1025"/>
        <end position="1047"/>
    </location>
</feature>
<feature type="transmembrane region" description="Helical" evidence="8">
    <location>
        <begin position="109"/>
        <end position="129"/>
    </location>
</feature>
<feature type="transmembrane region" description="Helical" evidence="8">
    <location>
        <begin position="1188"/>
        <end position="1210"/>
    </location>
</feature>
<evidence type="ECO:0000256" key="4">
    <source>
        <dbReference type="ARBA" id="ARBA00022989"/>
    </source>
</evidence>
<feature type="transmembrane region" description="Helical" evidence="8">
    <location>
        <begin position="616"/>
        <end position="635"/>
    </location>
</feature>
<dbReference type="RefSeq" id="WP_072336658.1">
    <property type="nucleotide sequence ID" value="NZ_DBGALU010000051.1"/>
</dbReference>
<evidence type="ECO:0000256" key="2">
    <source>
        <dbReference type="ARBA" id="ARBA00022475"/>
    </source>
</evidence>
<dbReference type="GO" id="GO:0016491">
    <property type="term" value="F:oxidoreductase activity"/>
    <property type="evidence" value="ECO:0007669"/>
    <property type="project" value="UniProtKB-KW"/>
</dbReference>
<keyword evidence="4 8" id="KW-1133">Transmembrane helix</keyword>
<dbReference type="InterPro" id="IPR001750">
    <property type="entry name" value="ND/Mrp_TM"/>
</dbReference>
<name>A0A1K1LH72_9BACT</name>
<feature type="transmembrane region" description="Helical" evidence="8">
    <location>
        <begin position="940"/>
        <end position="959"/>
    </location>
</feature>
<feature type="transmembrane region" description="Helical" evidence="8">
    <location>
        <begin position="334"/>
        <end position="352"/>
    </location>
</feature>
<dbReference type="InterPro" id="IPR001516">
    <property type="entry name" value="Proton_antipo_N"/>
</dbReference>
<keyword evidence="5" id="KW-0560">Oxidoreductase</keyword>
<feature type="transmembrane region" description="Helical" evidence="8">
    <location>
        <begin position="281"/>
        <end position="299"/>
    </location>
</feature>
<evidence type="ECO:0000259" key="9">
    <source>
        <dbReference type="Pfam" id="PF00361"/>
    </source>
</evidence>
<feature type="transmembrane region" description="Helical" evidence="8">
    <location>
        <begin position="145"/>
        <end position="167"/>
    </location>
</feature>
<feature type="transmembrane region" description="Helical" evidence="8">
    <location>
        <begin position="474"/>
        <end position="498"/>
    </location>
</feature>
<feature type="transmembrane region" description="Helical" evidence="8">
    <location>
        <begin position="259"/>
        <end position="275"/>
    </location>
</feature>
<dbReference type="AlphaFoldDB" id="A0A1K1LH72"/>
<feature type="transmembrane region" description="Helical" evidence="8">
    <location>
        <begin position="884"/>
        <end position="902"/>
    </location>
</feature>